<dbReference type="AlphaFoldDB" id="A0A0G0TPJ7"/>
<dbReference type="EMBL" id="LBXZ01000013">
    <property type="protein sequence ID" value="KKR39767.1"/>
    <property type="molecule type" value="Genomic_DNA"/>
</dbReference>
<evidence type="ECO:0000313" key="2">
    <source>
        <dbReference type="Proteomes" id="UP000034072"/>
    </source>
</evidence>
<protein>
    <submittedName>
        <fullName evidence="1">Uncharacterized protein</fullName>
    </submittedName>
</protein>
<proteinExistence type="predicted"/>
<comment type="caution">
    <text evidence="1">The sequence shown here is derived from an EMBL/GenBank/DDBJ whole genome shotgun (WGS) entry which is preliminary data.</text>
</comment>
<sequence>MATTTGGERCEFCWRPISVSGHNDGCPILVGTPLAMVEWESGWREGSGDNYLRAYQPSR</sequence>
<reference evidence="1 2" key="1">
    <citation type="journal article" date="2015" name="Nature">
        <title>rRNA introns, odd ribosomes, and small enigmatic genomes across a large radiation of phyla.</title>
        <authorList>
            <person name="Brown C.T."/>
            <person name="Hug L.A."/>
            <person name="Thomas B.C."/>
            <person name="Sharon I."/>
            <person name="Castelle C.J."/>
            <person name="Singh A."/>
            <person name="Wilkins M.J."/>
            <person name="Williams K.H."/>
            <person name="Banfield J.F."/>
        </authorList>
    </citation>
    <scope>NUCLEOTIDE SEQUENCE [LARGE SCALE GENOMIC DNA]</scope>
</reference>
<accession>A0A0G0TPJ7</accession>
<name>A0A0G0TPJ7_9BACT</name>
<gene>
    <name evidence="1" type="ORF">UT75_C0013G0004</name>
</gene>
<evidence type="ECO:0000313" key="1">
    <source>
        <dbReference type="EMBL" id="KKR39767.1"/>
    </source>
</evidence>
<dbReference type="Proteomes" id="UP000034072">
    <property type="component" value="Unassembled WGS sequence"/>
</dbReference>
<organism evidence="1 2">
    <name type="scientific">Candidatus Yanofskybacteria bacterium GW2011_GWE2_40_11</name>
    <dbReference type="NCBI Taxonomy" id="1619033"/>
    <lineage>
        <taxon>Bacteria</taxon>
        <taxon>Candidatus Yanofskyibacteriota</taxon>
    </lineage>
</organism>